<dbReference type="Gene3D" id="3.30.420.10">
    <property type="entry name" value="Ribonuclease H-like superfamily/Ribonuclease H"/>
    <property type="match status" value="1"/>
</dbReference>
<protein>
    <recommendedName>
        <fullName evidence="4">Reverse transcriptase domain-containing protein</fullName>
    </recommendedName>
</protein>
<proteinExistence type="predicted"/>
<dbReference type="PROSITE" id="PS50879">
    <property type="entry name" value="RNASE_H_1"/>
    <property type="match status" value="1"/>
</dbReference>
<dbReference type="InterPro" id="IPR002156">
    <property type="entry name" value="RNaseH_domain"/>
</dbReference>
<dbReference type="GO" id="GO:0004523">
    <property type="term" value="F:RNA-DNA hybrid ribonuclease activity"/>
    <property type="evidence" value="ECO:0007669"/>
    <property type="project" value="InterPro"/>
</dbReference>
<evidence type="ECO:0000313" key="3">
    <source>
        <dbReference type="RefSeq" id="XP_016437242.1"/>
    </source>
</evidence>
<dbReference type="RefSeq" id="XP_016437242.1">
    <property type="nucleotide sequence ID" value="XM_016581756.1"/>
</dbReference>
<evidence type="ECO:0000259" key="1">
    <source>
        <dbReference type="PROSITE" id="PS50878"/>
    </source>
</evidence>
<dbReference type="KEGG" id="nta:107763281"/>
<dbReference type="AlphaFoldDB" id="A0A1S3XBG4"/>
<gene>
    <name evidence="3" type="primary">LOC107763281</name>
</gene>
<dbReference type="SUPFAM" id="SSF56672">
    <property type="entry name" value="DNA/RNA polymerases"/>
    <property type="match status" value="1"/>
</dbReference>
<dbReference type="Pfam" id="PF00078">
    <property type="entry name" value="RVT_1"/>
    <property type="match status" value="1"/>
</dbReference>
<dbReference type="PROSITE" id="PS50878">
    <property type="entry name" value="RT_POL"/>
    <property type="match status" value="1"/>
</dbReference>
<name>A0A1S3XBG4_TOBAC</name>
<dbReference type="InterPro" id="IPR000477">
    <property type="entry name" value="RT_dom"/>
</dbReference>
<organism evidence="3">
    <name type="scientific">Nicotiana tabacum</name>
    <name type="common">Common tobacco</name>
    <dbReference type="NCBI Taxonomy" id="4097"/>
    <lineage>
        <taxon>Eukaryota</taxon>
        <taxon>Viridiplantae</taxon>
        <taxon>Streptophyta</taxon>
        <taxon>Embryophyta</taxon>
        <taxon>Tracheophyta</taxon>
        <taxon>Spermatophyta</taxon>
        <taxon>Magnoliopsida</taxon>
        <taxon>eudicotyledons</taxon>
        <taxon>Gunneridae</taxon>
        <taxon>Pentapetalae</taxon>
        <taxon>asterids</taxon>
        <taxon>lamiids</taxon>
        <taxon>Solanales</taxon>
        <taxon>Solanaceae</taxon>
        <taxon>Nicotianoideae</taxon>
        <taxon>Nicotianeae</taxon>
        <taxon>Nicotiana</taxon>
    </lineage>
</organism>
<dbReference type="PANTHER" id="PTHR33116">
    <property type="entry name" value="REVERSE TRANSCRIPTASE ZINC-BINDING DOMAIN-CONTAINING PROTEIN-RELATED-RELATED"/>
    <property type="match status" value="1"/>
</dbReference>
<dbReference type="GO" id="GO:0003676">
    <property type="term" value="F:nucleic acid binding"/>
    <property type="evidence" value="ECO:0007669"/>
    <property type="project" value="InterPro"/>
</dbReference>
<dbReference type="InterPro" id="IPR012337">
    <property type="entry name" value="RNaseH-like_sf"/>
</dbReference>
<accession>A0A1S3XBG4</accession>
<dbReference type="InterPro" id="IPR043502">
    <property type="entry name" value="DNA/RNA_pol_sf"/>
</dbReference>
<evidence type="ECO:0008006" key="4">
    <source>
        <dbReference type="Google" id="ProtNLM"/>
    </source>
</evidence>
<feature type="domain" description="RNase H type-1" evidence="2">
    <location>
        <begin position="739"/>
        <end position="868"/>
    </location>
</feature>
<dbReference type="Pfam" id="PF13456">
    <property type="entry name" value="RVT_3"/>
    <property type="match status" value="1"/>
</dbReference>
<dbReference type="SMR" id="A0A1S3XBG4"/>
<sequence length="905" mass="105154">MNPLRQWYRRTEKQISMATFGDIFQKIASLEEVVRVHEAQFEINPTVQNRERLQKVQAELVKNLALEEKFWKQKAGMQWFNDGDRNTKLFHAHVNGRRKRLQLKRIQNTTGVWIEDKEEMANEAVQNFQKQFHEEVVPTTFDIIEHVPHMVDMEHNQELLRQPTTEEDIVEEDVVEMVKAFFNGQDLPRFITHTNLVLLPKKKEGRSIIENVLLTQEIITDIRLRTKAGPNVVIKLDMMKAYDKLSWLFLTKILRKMGFSERFIGWVYGLVSNNWYSVLINGQPHGFFKSTRGVKQRDPLSPTLFILTAEALSRGLNVLHNNLYFCGFGLPKWSPKINHLAYADDTVIFSSSDETSLQLITQVLSAYEAASGLLINKAKSAVYMHHLTNETLFSKVERVSGIRRQEFPFTYLGCPIFYSMRKMEYYNGLINKVVLISHVIQSIAIHLLSAVNAPAFVINKLHKLMARFFWSSSIEGGSRTKPSLWSSFMSQKYCKKLNAIVVPWRRNGSHIWRKMLECRDSIEHQILWQPKMGSALFWFENWTGLGDLYFITPPDFFCDESVQNVNEVLNGRNWNEQKLRELLPEDLANHILQNIKPPGENMVLDKPFWMLETRGEFTMRKVWIYFLSAVGINIDVLTFHQPVLKCWTTQVIPRIQPVLQALPSIIVWKLWKRRNSYKYGDAISGNRVIYQVSTTLQYLVKFRKPSLKNVPHKWPDLMQLLEQYTPKLKYTKVLWELPEQGWIKVNTDGASRGNLGKSSIGYVLRNEEGNVVYTCGKEIEDGTNTEAEVKAILEALRYCVEHDYILINLHTDSMLVKNVLTGEWNVPWSVVVYVEEIRELMERCNLRISHTVREGNQLANHIANYVLDIGPIECTGFGDLDVKGRKIVNNDKLQCPYIRLKVART</sequence>
<dbReference type="PaxDb" id="4097-A0A1S3XBG4"/>
<dbReference type="OrthoDB" id="1306129at2759"/>
<dbReference type="CDD" id="cd01650">
    <property type="entry name" value="RT_nLTR_like"/>
    <property type="match status" value="1"/>
</dbReference>
<reference evidence="3" key="1">
    <citation type="submission" date="2025-08" db="UniProtKB">
        <authorList>
            <consortium name="RefSeq"/>
        </authorList>
    </citation>
    <scope>IDENTIFICATION</scope>
</reference>
<evidence type="ECO:0000259" key="2">
    <source>
        <dbReference type="PROSITE" id="PS50879"/>
    </source>
</evidence>
<dbReference type="PANTHER" id="PTHR33116:SF67">
    <property type="entry name" value="REVERSE TRANSCRIPTASE"/>
    <property type="match status" value="1"/>
</dbReference>
<dbReference type="CDD" id="cd06222">
    <property type="entry name" value="RNase_H_like"/>
    <property type="match status" value="1"/>
</dbReference>
<dbReference type="InterPro" id="IPR044730">
    <property type="entry name" value="RNase_H-like_dom_plant"/>
</dbReference>
<dbReference type="SUPFAM" id="SSF53098">
    <property type="entry name" value="Ribonuclease H-like"/>
    <property type="match status" value="1"/>
</dbReference>
<dbReference type="InterPro" id="IPR036397">
    <property type="entry name" value="RNaseH_sf"/>
</dbReference>
<feature type="domain" description="Reverse transcriptase" evidence="1">
    <location>
        <begin position="158"/>
        <end position="416"/>
    </location>
</feature>